<reference evidence="2" key="1">
    <citation type="journal article" date="2021" name="Int. J. Syst. Evol. Microbiol.">
        <title>Actinocatenispora comari sp. nov., an endophytic actinomycete isolated from aerial parts of Comarum salesowianum.</title>
        <authorList>
            <person name="Oyunbileg N."/>
            <person name="Iizaka Y."/>
            <person name="Hamada M."/>
            <person name="Davaapurev B.O."/>
            <person name="Fukumoto A."/>
            <person name="Tsetseg B."/>
            <person name="Kato F."/>
            <person name="Tamura T."/>
            <person name="Batkhuu J."/>
            <person name="Anzai Y."/>
        </authorList>
    </citation>
    <scope>NUCLEOTIDE SEQUENCE [LARGE SCALE GENOMIC DNA]</scope>
    <source>
        <strain evidence="2">NUM-2625</strain>
    </source>
</reference>
<keyword evidence="2" id="KW-1185">Reference proteome</keyword>
<dbReference type="AlphaFoldDB" id="A0A8J4AFP7"/>
<name>A0A8J4AFP7_9ACTN</name>
<dbReference type="EMBL" id="BOPO01000117">
    <property type="protein sequence ID" value="GIL30449.1"/>
    <property type="molecule type" value="Genomic_DNA"/>
</dbReference>
<dbReference type="Proteomes" id="UP000614996">
    <property type="component" value="Unassembled WGS sequence"/>
</dbReference>
<protein>
    <submittedName>
        <fullName evidence="1">Uncharacterized protein</fullName>
    </submittedName>
</protein>
<accession>A0A8J4AFP7</accession>
<evidence type="ECO:0000313" key="2">
    <source>
        <dbReference type="Proteomes" id="UP000614996"/>
    </source>
</evidence>
<comment type="caution">
    <text evidence="1">The sequence shown here is derived from an EMBL/GenBank/DDBJ whole genome shotgun (WGS) entry which is preliminary data.</text>
</comment>
<dbReference type="RefSeq" id="WP_207128095.1">
    <property type="nucleotide sequence ID" value="NZ_BOPO01000117.1"/>
</dbReference>
<organism evidence="1 2">
    <name type="scientific">Actinocatenispora comari</name>
    <dbReference type="NCBI Taxonomy" id="2807577"/>
    <lineage>
        <taxon>Bacteria</taxon>
        <taxon>Bacillati</taxon>
        <taxon>Actinomycetota</taxon>
        <taxon>Actinomycetes</taxon>
        <taxon>Micromonosporales</taxon>
        <taxon>Micromonosporaceae</taxon>
        <taxon>Actinocatenispora</taxon>
    </lineage>
</organism>
<gene>
    <name evidence="1" type="ORF">NUM_57030</name>
</gene>
<proteinExistence type="predicted"/>
<evidence type="ECO:0000313" key="1">
    <source>
        <dbReference type="EMBL" id="GIL30449.1"/>
    </source>
</evidence>
<sequence>MFSEQHISLMRSRWEELEAESTRLFDAMERVWNDPAFVVARDAYQKALDAYKPHADVWDEAYRQFKAAQTAAKRAGDAYRAALATYQLAG</sequence>